<evidence type="ECO:0000256" key="1">
    <source>
        <dbReference type="SAM" id="MobiDB-lite"/>
    </source>
</evidence>
<dbReference type="Proteomes" id="UP000199558">
    <property type="component" value="Unassembled WGS sequence"/>
</dbReference>
<sequence>MTCIGVPACRTTLPTSSLSTSDAGPASSGTFHRPHASVTSSRARRQAPATGSSRARSRGDAAVPASAVASAQSRRTGTTRQAVVSASHAAVVGGGAERTIGTAGQSAARRAAAANTDSASGSVTSISSRSTTSASGCSARHRSSTSCTARIVPRSSAPASRTTVTGDSSRTSHLIRVDIGPSFLSVGEDYGRTRGMGR</sequence>
<accession>A0A1A9BD01</accession>
<proteinExistence type="predicted"/>
<feature type="compositionally biased region" description="Polar residues" evidence="1">
    <location>
        <begin position="72"/>
        <end position="81"/>
    </location>
</feature>
<feature type="region of interest" description="Disordered" evidence="1">
    <location>
        <begin position="14"/>
        <end position="83"/>
    </location>
</feature>
<evidence type="ECO:0000313" key="3">
    <source>
        <dbReference type="Proteomes" id="UP000199558"/>
    </source>
</evidence>
<feature type="compositionally biased region" description="Low complexity" evidence="1">
    <location>
        <begin position="61"/>
        <end position="71"/>
    </location>
</feature>
<dbReference type="EMBL" id="FLRH01000003">
    <property type="protein sequence ID" value="SBT67043.1"/>
    <property type="molecule type" value="Genomic_DNA"/>
</dbReference>
<feature type="region of interest" description="Disordered" evidence="1">
    <location>
        <begin position="114"/>
        <end position="169"/>
    </location>
</feature>
<name>A0A1A9BD01_9ACTN</name>
<gene>
    <name evidence="2" type="ORF">GA0070622_4095</name>
</gene>
<evidence type="ECO:0000313" key="2">
    <source>
        <dbReference type="EMBL" id="SBT67043.1"/>
    </source>
</evidence>
<feature type="compositionally biased region" description="Polar residues" evidence="1">
    <location>
        <begin position="157"/>
        <end position="169"/>
    </location>
</feature>
<protein>
    <submittedName>
        <fullName evidence="2">Uncharacterized protein</fullName>
    </submittedName>
</protein>
<dbReference type="AlphaFoldDB" id="A0A1A9BD01"/>
<reference evidence="3" key="1">
    <citation type="submission" date="2016-06" db="EMBL/GenBank/DDBJ databases">
        <authorList>
            <person name="Varghese N."/>
            <person name="Submissions Spin"/>
        </authorList>
    </citation>
    <scope>NUCLEOTIDE SEQUENCE [LARGE SCALE GENOMIC DNA]</scope>
    <source>
        <strain evidence="3">DSM 45794</strain>
    </source>
</reference>
<feature type="compositionally biased region" description="Low complexity" evidence="1">
    <location>
        <begin position="114"/>
        <end position="138"/>
    </location>
</feature>
<keyword evidence="3" id="KW-1185">Reference proteome</keyword>
<organism evidence="2 3">
    <name type="scientific">Micromonospora sediminicola</name>
    <dbReference type="NCBI Taxonomy" id="946078"/>
    <lineage>
        <taxon>Bacteria</taxon>
        <taxon>Bacillati</taxon>
        <taxon>Actinomycetota</taxon>
        <taxon>Actinomycetes</taxon>
        <taxon>Micromonosporales</taxon>
        <taxon>Micromonosporaceae</taxon>
        <taxon>Micromonospora</taxon>
    </lineage>
</organism>